<name>A0A4S4FL37_9MICO</name>
<feature type="domain" description="Polysaccharide pyruvyl transferase" evidence="1">
    <location>
        <begin position="26"/>
        <end position="281"/>
    </location>
</feature>
<organism evidence="2 3">
    <name type="scientific">Orlajensenia flava</name>
    <dbReference type="NCBI Taxonomy" id="2565934"/>
    <lineage>
        <taxon>Bacteria</taxon>
        <taxon>Bacillati</taxon>
        <taxon>Actinomycetota</taxon>
        <taxon>Actinomycetes</taxon>
        <taxon>Micrococcales</taxon>
        <taxon>Microbacteriaceae</taxon>
        <taxon>Orlajensenia</taxon>
    </lineage>
</organism>
<dbReference type="GO" id="GO:0016740">
    <property type="term" value="F:transferase activity"/>
    <property type="evidence" value="ECO:0007669"/>
    <property type="project" value="UniProtKB-KW"/>
</dbReference>
<gene>
    <name evidence="2" type="ORF">E6C70_14030</name>
</gene>
<evidence type="ECO:0000313" key="3">
    <source>
        <dbReference type="Proteomes" id="UP000307380"/>
    </source>
</evidence>
<dbReference type="Pfam" id="PF04230">
    <property type="entry name" value="PS_pyruv_trans"/>
    <property type="match status" value="1"/>
</dbReference>
<dbReference type="RefSeq" id="WP_136425180.1">
    <property type="nucleotide sequence ID" value="NZ_SSSN01000012.1"/>
</dbReference>
<accession>A0A4S4FL37</accession>
<dbReference type="Proteomes" id="UP000307380">
    <property type="component" value="Unassembled WGS sequence"/>
</dbReference>
<dbReference type="InterPro" id="IPR007345">
    <property type="entry name" value="Polysacch_pyruvyl_Trfase"/>
</dbReference>
<dbReference type="AlphaFoldDB" id="A0A4S4FL37"/>
<dbReference type="OrthoDB" id="477186at2"/>
<dbReference type="EMBL" id="SSSN01000012">
    <property type="protein sequence ID" value="THG31173.1"/>
    <property type="molecule type" value="Genomic_DNA"/>
</dbReference>
<keyword evidence="2" id="KW-0808">Transferase</keyword>
<comment type="caution">
    <text evidence="2">The sequence shown here is derived from an EMBL/GenBank/DDBJ whole genome shotgun (WGS) entry which is preliminary data.</text>
</comment>
<evidence type="ECO:0000259" key="1">
    <source>
        <dbReference type="Pfam" id="PF04230"/>
    </source>
</evidence>
<sequence>MSPEQAAGVPGDRREIFVPGIGQYDNIGDIILRRQLMSWLRPHGRLHVFVGGSPSGYAESLGIGEDDVVYRSFAQWYRAGLRAAWRGHAHYLFKPGEIQLTVGGMKEHVVVLPLLAVIRARGGKVARVGAGSRNFAAVPRLLMRPSMAMCDLAAWRDAATADYLGGEVMPDLAFGEGGRTDPSDDRDGLVVSMRSDRVEPSDAWFDGIREYAARSGLHISVVTQVLRDRDWSRMIARRLGAELVDWDGTEHGAQEERLRDLYRRSVLAVSDRLHVLITAATEGAIPIALLVDGSDKIERHFEAAGLDGVGVRAAGMSSAEIVSALEAAALRGDETRSALASAREELDDVRSRLGGLLAAGVDDRAMVSA</sequence>
<proteinExistence type="predicted"/>
<keyword evidence="3" id="KW-1185">Reference proteome</keyword>
<reference evidence="2 3" key="1">
    <citation type="submission" date="2019-04" db="EMBL/GenBank/DDBJ databases">
        <authorList>
            <person name="Jiang L."/>
        </authorList>
    </citation>
    <scope>NUCLEOTIDE SEQUENCE [LARGE SCALE GENOMIC DNA]</scope>
    <source>
        <strain evidence="2 3">YIM 131861</strain>
    </source>
</reference>
<protein>
    <submittedName>
        <fullName evidence="2">Polysaccharide pyruvyl transferase family protein</fullName>
    </submittedName>
</protein>
<evidence type="ECO:0000313" key="2">
    <source>
        <dbReference type="EMBL" id="THG31173.1"/>
    </source>
</evidence>